<dbReference type="GO" id="GO:0004540">
    <property type="term" value="F:RNA nuclease activity"/>
    <property type="evidence" value="ECO:0007669"/>
    <property type="project" value="InterPro"/>
</dbReference>
<dbReference type="GO" id="GO:0016787">
    <property type="term" value="F:hydrolase activity"/>
    <property type="evidence" value="ECO:0007669"/>
    <property type="project" value="UniProtKB-KW"/>
</dbReference>
<evidence type="ECO:0000256" key="3">
    <source>
        <dbReference type="ARBA" id="ARBA00022801"/>
    </source>
</evidence>
<organism evidence="7 8">
    <name type="scientific">Candidatus Fimicola merdigallinarum</name>
    <dbReference type="NCBI Taxonomy" id="2840819"/>
    <lineage>
        <taxon>Bacteria</taxon>
        <taxon>Bacillati</taxon>
        <taxon>Bacillota</taxon>
        <taxon>Clostridia</taxon>
        <taxon>Lachnospirales</taxon>
        <taxon>Lachnospiraceae</taxon>
        <taxon>Lachnospiraceae incertae sedis</taxon>
        <taxon>Candidatus Fimicola</taxon>
    </lineage>
</organism>
<evidence type="ECO:0000313" key="8">
    <source>
        <dbReference type="Proteomes" id="UP000823611"/>
    </source>
</evidence>
<dbReference type="GO" id="GO:0046872">
    <property type="term" value="F:metal ion binding"/>
    <property type="evidence" value="ECO:0007669"/>
    <property type="project" value="UniProtKB-KW"/>
</dbReference>
<dbReference type="Gene3D" id="2.40.50.140">
    <property type="entry name" value="Nucleic acid-binding proteins"/>
    <property type="match status" value="1"/>
</dbReference>
<protein>
    <submittedName>
        <fullName evidence="7">Rne/Rng family ribonuclease</fullName>
    </submittedName>
</protein>
<evidence type="ECO:0000256" key="1">
    <source>
        <dbReference type="ARBA" id="ARBA00001946"/>
    </source>
</evidence>
<dbReference type="CDD" id="cd04453">
    <property type="entry name" value="S1_RNase_E"/>
    <property type="match status" value="1"/>
</dbReference>
<reference evidence="7" key="1">
    <citation type="submission" date="2020-10" db="EMBL/GenBank/DDBJ databases">
        <authorList>
            <person name="Gilroy R."/>
        </authorList>
    </citation>
    <scope>NUCLEOTIDE SEQUENCE</scope>
    <source>
        <strain evidence="7">F6-4510</strain>
    </source>
</reference>
<reference evidence="7" key="2">
    <citation type="journal article" date="2021" name="PeerJ">
        <title>Extensive microbial diversity within the chicken gut microbiome revealed by metagenomics and culture.</title>
        <authorList>
            <person name="Gilroy R."/>
            <person name="Ravi A."/>
            <person name="Getino M."/>
            <person name="Pursley I."/>
            <person name="Horton D.L."/>
            <person name="Alikhan N.F."/>
            <person name="Baker D."/>
            <person name="Gharbi K."/>
            <person name="Hall N."/>
            <person name="Watson M."/>
            <person name="Adriaenssens E.M."/>
            <person name="Foster-Nyarko E."/>
            <person name="Jarju S."/>
            <person name="Secka A."/>
            <person name="Antonio M."/>
            <person name="Oren A."/>
            <person name="Chaudhuri R.R."/>
            <person name="La Ragione R."/>
            <person name="Hildebrand F."/>
            <person name="Pallen M.J."/>
        </authorList>
    </citation>
    <scope>NUCLEOTIDE SEQUENCE</scope>
    <source>
        <strain evidence="7">F6-4510</strain>
    </source>
</reference>
<accession>A0A9D9DW60</accession>
<dbReference type="SUPFAM" id="SSF50249">
    <property type="entry name" value="Nucleic acid-binding proteins"/>
    <property type="match status" value="1"/>
</dbReference>
<evidence type="ECO:0000256" key="2">
    <source>
        <dbReference type="ARBA" id="ARBA00022723"/>
    </source>
</evidence>
<proteinExistence type="predicted"/>
<keyword evidence="4" id="KW-0460">Magnesium</keyword>
<dbReference type="InterPro" id="IPR004659">
    <property type="entry name" value="RNase_E/G"/>
</dbReference>
<keyword evidence="5" id="KW-0694">RNA-binding</keyword>
<dbReference type="InterPro" id="IPR019307">
    <property type="entry name" value="RNA-bd_AU-1/RNase_E/G"/>
</dbReference>
<evidence type="ECO:0000256" key="4">
    <source>
        <dbReference type="ARBA" id="ARBA00022842"/>
    </source>
</evidence>
<dbReference type="Gene3D" id="3.40.1260.20">
    <property type="entry name" value="Ribonuclease E, catalytic domain"/>
    <property type="match status" value="1"/>
</dbReference>
<dbReference type="GO" id="GO:0006364">
    <property type="term" value="P:rRNA processing"/>
    <property type="evidence" value="ECO:0007669"/>
    <property type="project" value="TreeGrafter"/>
</dbReference>
<comment type="caution">
    <text evidence="7">The sequence shown here is derived from an EMBL/GenBank/DDBJ whole genome shotgun (WGS) entry which is preliminary data.</text>
</comment>
<feature type="domain" description="RNA-binding protein AU-1/Ribonuclease E/G" evidence="6">
    <location>
        <begin position="114"/>
        <end position="381"/>
    </location>
</feature>
<dbReference type="EMBL" id="JADIMX010000155">
    <property type="protein sequence ID" value="MBO8435242.1"/>
    <property type="molecule type" value="Genomic_DNA"/>
</dbReference>
<dbReference type="AlphaFoldDB" id="A0A9D9DW60"/>
<dbReference type="InterPro" id="IPR012340">
    <property type="entry name" value="NA-bd_OB-fold"/>
</dbReference>
<evidence type="ECO:0000256" key="5">
    <source>
        <dbReference type="ARBA" id="ARBA00022884"/>
    </source>
</evidence>
<keyword evidence="3" id="KW-0378">Hydrolase</keyword>
<dbReference type="NCBIfam" id="TIGR00757">
    <property type="entry name" value="RNaseEG"/>
    <property type="match status" value="1"/>
</dbReference>
<dbReference type="GO" id="GO:0005737">
    <property type="term" value="C:cytoplasm"/>
    <property type="evidence" value="ECO:0007669"/>
    <property type="project" value="TreeGrafter"/>
</dbReference>
<keyword evidence="2" id="KW-0479">Metal-binding</keyword>
<dbReference type="Proteomes" id="UP000823611">
    <property type="component" value="Unassembled WGS sequence"/>
</dbReference>
<comment type="cofactor">
    <cofactor evidence="1">
        <name>Mg(2+)</name>
        <dbReference type="ChEBI" id="CHEBI:18420"/>
    </cofactor>
</comment>
<sequence length="481" mass="54787">MKKILIDSFAEQKRIALIENGELVELIFENGKENSIVGNIYCGRIESVMAGMQACFVDIGLEKNAYLYYGSERAENDSDTTRKNRPKVGDTVVVKVLKDGFGSKGPVVTTDISYTGKFVVLLPNENSIGISKKIISKEERNRIKDIVEKILPENYGIIVRTDGEGKTLEDYESEIKSLLEKSQVIEKGRMYTKPPALLIKDSGTAFGVIRELFTSDIDELIVNDYEYYNELLENGKDYKGINERLKFYDGDIPLFEEYFIESKVQKALQKKVWLKSGGFIVIEETEACVVIDVNTGKFIGSKNLEKTIMKTNLEAVYEVAKQLRIRNLSGMIIVDFIDIKSDENKAILRKTLEKELAKDRIKSVVVGMTELCLMQITRKKTRRPLSETVMNKCRECNGTGLVFSAEWVSNSMRRDVIKVLNTTVFDTVTVKCSERLFNAFRGKDNFALDRIENITNKKVMFCEDKTKKVYEYEILNGDKNN</sequence>
<dbReference type="GO" id="GO:0003723">
    <property type="term" value="F:RNA binding"/>
    <property type="evidence" value="ECO:0007669"/>
    <property type="project" value="UniProtKB-KW"/>
</dbReference>
<evidence type="ECO:0000313" key="7">
    <source>
        <dbReference type="EMBL" id="MBO8435242.1"/>
    </source>
</evidence>
<gene>
    <name evidence="7" type="ORF">IAC55_07990</name>
</gene>
<name>A0A9D9DW60_9FIRM</name>
<dbReference type="Pfam" id="PF10150">
    <property type="entry name" value="RNase_E_G"/>
    <property type="match status" value="1"/>
</dbReference>
<evidence type="ECO:0000259" key="6">
    <source>
        <dbReference type="Pfam" id="PF10150"/>
    </source>
</evidence>
<dbReference type="PANTHER" id="PTHR30001:SF0">
    <property type="entry name" value="RIBONUCLEASE G"/>
    <property type="match status" value="1"/>
</dbReference>
<dbReference type="PANTHER" id="PTHR30001">
    <property type="entry name" value="RIBONUCLEASE"/>
    <property type="match status" value="1"/>
</dbReference>